<protein>
    <submittedName>
        <fullName evidence="1">45279_t:CDS:1</fullName>
    </submittedName>
</protein>
<name>A0ABN7X1C5_GIGMA</name>
<proteinExistence type="predicted"/>
<reference evidence="1 2" key="1">
    <citation type="submission" date="2021-06" db="EMBL/GenBank/DDBJ databases">
        <authorList>
            <person name="Kallberg Y."/>
            <person name="Tangrot J."/>
            <person name="Rosling A."/>
        </authorList>
    </citation>
    <scope>NUCLEOTIDE SEQUENCE [LARGE SCALE GENOMIC DNA]</scope>
    <source>
        <strain evidence="1 2">120-4 pot B 10/14</strain>
    </source>
</reference>
<comment type="caution">
    <text evidence="1">The sequence shown here is derived from an EMBL/GenBank/DDBJ whole genome shotgun (WGS) entry which is preliminary data.</text>
</comment>
<sequence>DHVIVCRSLDNKRRCKIEEYYDKQKELKWYNCEKGEIIKHIIKYFFYQYAISKDMNVEVTESFAEYMGNN</sequence>
<accession>A0ABN7X1C5</accession>
<dbReference type="Proteomes" id="UP000789901">
    <property type="component" value="Unassembled WGS sequence"/>
</dbReference>
<dbReference type="EMBL" id="CAJVQB010080488">
    <property type="protein sequence ID" value="CAG8845661.1"/>
    <property type="molecule type" value="Genomic_DNA"/>
</dbReference>
<evidence type="ECO:0000313" key="2">
    <source>
        <dbReference type="Proteomes" id="UP000789901"/>
    </source>
</evidence>
<keyword evidence="2" id="KW-1185">Reference proteome</keyword>
<feature type="non-terminal residue" evidence="1">
    <location>
        <position position="70"/>
    </location>
</feature>
<feature type="non-terminal residue" evidence="1">
    <location>
        <position position="1"/>
    </location>
</feature>
<evidence type="ECO:0000313" key="1">
    <source>
        <dbReference type="EMBL" id="CAG8845661.1"/>
    </source>
</evidence>
<gene>
    <name evidence="1" type="ORF">GMARGA_LOCUS37763</name>
</gene>
<organism evidence="1 2">
    <name type="scientific">Gigaspora margarita</name>
    <dbReference type="NCBI Taxonomy" id="4874"/>
    <lineage>
        <taxon>Eukaryota</taxon>
        <taxon>Fungi</taxon>
        <taxon>Fungi incertae sedis</taxon>
        <taxon>Mucoromycota</taxon>
        <taxon>Glomeromycotina</taxon>
        <taxon>Glomeromycetes</taxon>
        <taxon>Diversisporales</taxon>
        <taxon>Gigasporaceae</taxon>
        <taxon>Gigaspora</taxon>
    </lineage>
</organism>